<protein>
    <submittedName>
        <fullName evidence="1">Uncharacterized protein</fullName>
    </submittedName>
</protein>
<gene>
    <name evidence="1" type="primary">Contig1319.g1451</name>
    <name evidence="1" type="ORF">STYLEM_18796</name>
</gene>
<organism evidence="1 2">
    <name type="scientific">Stylonychia lemnae</name>
    <name type="common">Ciliate</name>
    <dbReference type="NCBI Taxonomy" id="5949"/>
    <lineage>
        <taxon>Eukaryota</taxon>
        <taxon>Sar</taxon>
        <taxon>Alveolata</taxon>
        <taxon>Ciliophora</taxon>
        <taxon>Intramacronucleata</taxon>
        <taxon>Spirotrichea</taxon>
        <taxon>Stichotrichia</taxon>
        <taxon>Sporadotrichida</taxon>
        <taxon>Oxytrichidae</taxon>
        <taxon>Stylonychinae</taxon>
        <taxon>Stylonychia</taxon>
    </lineage>
</organism>
<keyword evidence="2" id="KW-1185">Reference proteome</keyword>
<name>A0A078B608_STYLE</name>
<reference evidence="1 2" key="1">
    <citation type="submission" date="2014-06" db="EMBL/GenBank/DDBJ databases">
        <authorList>
            <person name="Swart Estienne"/>
        </authorList>
    </citation>
    <scope>NUCLEOTIDE SEQUENCE [LARGE SCALE GENOMIC DNA]</scope>
    <source>
        <strain evidence="1 2">130c</strain>
    </source>
</reference>
<dbReference type="Proteomes" id="UP000039865">
    <property type="component" value="Unassembled WGS sequence"/>
</dbReference>
<evidence type="ECO:0000313" key="2">
    <source>
        <dbReference type="Proteomes" id="UP000039865"/>
    </source>
</evidence>
<evidence type="ECO:0000313" key="1">
    <source>
        <dbReference type="EMBL" id="CDW89661.1"/>
    </source>
</evidence>
<proteinExistence type="predicted"/>
<dbReference type="AlphaFoldDB" id="A0A078B608"/>
<sequence length="131" mass="14836">MDQIKVQSIINLLNPTKKQIEQSEETNTNVILEIKINYLVKSGMQKQEEQLALDREMLDLHLDLAVTSLNGKIGSADIQYQVLEYSQKDSKLKIITDFSSVNRLWNSLMMASATFDGSTAIRFDLINITAN</sequence>
<dbReference type="EMBL" id="CCKQ01017760">
    <property type="protein sequence ID" value="CDW89661.1"/>
    <property type="molecule type" value="Genomic_DNA"/>
</dbReference>
<dbReference type="InParanoid" id="A0A078B608"/>
<accession>A0A078B608</accession>